<evidence type="ECO:0000256" key="3">
    <source>
        <dbReference type="ARBA" id="ARBA00023204"/>
    </source>
</evidence>
<dbReference type="EMBL" id="MT144606">
    <property type="protein sequence ID" value="QJH94781.1"/>
    <property type="molecule type" value="Genomic_DNA"/>
</dbReference>
<name>A0A6H1ZGX2_9ZZZZ</name>
<dbReference type="GO" id="GO:0006281">
    <property type="term" value="P:DNA repair"/>
    <property type="evidence" value="ECO:0007669"/>
    <property type="project" value="UniProtKB-KW"/>
</dbReference>
<dbReference type="Pfam" id="PF04098">
    <property type="entry name" value="Rad52_Rad22"/>
    <property type="match status" value="1"/>
</dbReference>
<dbReference type="InterPro" id="IPR041247">
    <property type="entry name" value="Rad52_fam"/>
</dbReference>
<keyword evidence="3" id="KW-0234">DNA repair</keyword>
<keyword evidence="2" id="KW-0227">DNA damage</keyword>
<gene>
    <name evidence="4" type="ORF">TM448A00456_0017</name>
    <name evidence="5" type="ORF">TM448B00301_0023</name>
</gene>
<organism evidence="4">
    <name type="scientific">viral metagenome</name>
    <dbReference type="NCBI Taxonomy" id="1070528"/>
    <lineage>
        <taxon>unclassified sequences</taxon>
        <taxon>metagenomes</taxon>
        <taxon>organismal metagenomes</taxon>
    </lineage>
</organism>
<dbReference type="EMBL" id="MT144015">
    <property type="protein sequence ID" value="QJA46577.1"/>
    <property type="molecule type" value="Genomic_DNA"/>
</dbReference>
<evidence type="ECO:0000313" key="4">
    <source>
        <dbReference type="EMBL" id="QJA46577.1"/>
    </source>
</evidence>
<protein>
    <submittedName>
        <fullName evidence="4">Putative Rad52/22 double-strand break repair protein</fullName>
    </submittedName>
</protein>
<evidence type="ECO:0000313" key="5">
    <source>
        <dbReference type="EMBL" id="QJH94781.1"/>
    </source>
</evidence>
<reference evidence="4" key="1">
    <citation type="submission" date="2020-03" db="EMBL/GenBank/DDBJ databases">
        <title>The deep terrestrial virosphere.</title>
        <authorList>
            <person name="Holmfeldt K."/>
            <person name="Nilsson E."/>
            <person name="Simone D."/>
            <person name="Lopez-Fernandez M."/>
            <person name="Wu X."/>
            <person name="de Brujin I."/>
            <person name="Lundin D."/>
            <person name="Andersson A."/>
            <person name="Bertilsson S."/>
            <person name="Dopson M."/>
        </authorList>
    </citation>
    <scope>NUCLEOTIDE SEQUENCE</scope>
    <source>
        <strain evidence="4">TM448A00456</strain>
        <strain evidence="5">TM448B00301</strain>
    </source>
</reference>
<sequence length="225" mass="25022">MPVDWKDIHKKLSAEFPEAEVKQKKQATSKDGQHVLMVAYIDARSVMNRLDSVVGPENWSYDWVLQVDGSVKGVLTIHGVTKCDRGEVESPEEATAMKGAVSDALKRAGVLFGIGRYLYERDKRWVDATEADKPKPAQVQPFTSATESHFWAFCKARSLDTQKIVCEALSIPAEPGSFKKNWIGRGLTYEEAEAHIEAVLSIVKEQEVTITEANVKLAMGAEKKE</sequence>
<evidence type="ECO:0000256" key="2">
    <source>
        <dbReference type="ARBA" id="ARBA00022763"/>
    </source>
</evidence>
<dbReference type="AlphaFoldDB" id="A0A6H1ZGX2"/>
<comment type="similarity">
    <text evidence="1">Belongs to the RAD52 family.</text>
</comment>
<accession>A0A6H1ZGX2</accession>
<proteinExistence type="inferred from homology"/>
<evidence type="ECO:0000256" key="1">
    <source>
        <dbReference type="ARBA" id="ARBA00006638"/>
    </source>
</evidence>